<dbReference type="InterPro" id="IPR000182">
    <property type="entry name" value="GNAT_dom"/>
</dbReference>
<evidence type="ECO:0000313" key="3">
    <source>
        <dbReference type="Proteomes" id="UP001597508"/>
    </source>
</evidence>
<name>A0ABW5LT21_9FLAO</name>
<evidence type="ECO:0000313" key="2">
    <source>
        <dbReference type="EMBL" id="MFD2567775.1"/>
    </source>
</evidence>
<dbReference type="GO" id="GO:0016746">
    <property type="term" value="F:acyltransferase activity"/>
    <property type="evidence" value="ECO:0007669"/>
    <property type="project" value="UniProtKB-KW"/>
</dbReference>
<reference evidence="3" key="1">
    <citation type="journal article" date="2019" name="Int. J. Syst. Evol. Microbiol.">
        <title>The Global Catalogue of Microorganisms (GCM) 10K type strain sequencing project: providing services to taxonomists for standard genome sequencing and annotation.</title>
        <authorList>
            <consortium name="The Broad Institute Genomics Platform"/>
            <consortium name="The Broad Institute Genome Sequencing Center for Infectious Disease"/>
            <person name="Wu L."/>
            <person name="Ma J."/>
        </authorList>
    </citation>
    <scope>NUCLEOTIDE SEQUENCE [LARGE SCALE GENOMIC DNA]</scope>
    <source>
        <strain evidence="3">KCTC 52127</strain>
    </source>
</reference>
<dbReference type="Gene3D" id="3.40.630.30">
    <property type="match status" value="1"/>
</dbReference>
<dbReference type="EMBL" id="JBHULH010000004">
    <property type="protein sequence ID" value="MFD2567775.1"/>
    <property type="molecule type" value="Genomic_DNA"/>
</dbReference>
<gene>
    <name evidence="2" type="ORF">ACFSRZ_10355</name>
</gene>
<dbReference type="Proteomes" id="UP001597508">
    <property type="component" value="Unassembled WGS sequence"/>
</dbReference>
<accession>A0ABW5LT21</accession>
<keyword evidence="2" id="KW-0012">Acyltransferase</keyword>
<comment type="caution">
    <text evidence="2">The sequence shown here is derived from an EMBL/GenBank/DDBJ whole genome shotgun (WGS) entry which is preliminary data.</text>
</comment>
<dbReference type="SUPFAM" id="SSF55729">
    <property type="entry name" value="Acyl-CoA N-acyltransferases (Nat)"/>
    <property type="match status" value="1"/>
</dbReference>
<dbReference type="PROSITE" id="PS51186">
    <property type="entry name" value="GNAT"/>
    <property type="match status" value="1"/>
</dbReference>
<feature type="domain" description="N-acetyltransferase" evidence="1">
    <location>
        <begin position="7"/>
        <end position="168"/>
    </location>
</feature>
<protein>
    <submittedName>
        <fullName evidence="2">GNAT family N-acetyltransferase</fullName>
        <ecNumber evidence="2">2.3.-.-</ecNumber>
    </submittedName>
</protein>
<keyword evidence="3" id="KW-1185">Reference proteome</keyword>
<keyword evidence="2" id="KW-0808">Transferase</keyword>
<evidence type="ECO:0000259" key="1">
    <source>
        <dbReference type="PROSITE" id="PS51186"/>
    </source>
</evidence>
<organism evidence="2 3">
    <name type="scientific">Pseudotenacibaculum haliotis</name>
    <dbReference type="NCBI Taxonomy" id="1862138"/>
    <lineage>
        <taxon>Bacteria</taxon>
        <taxon>Pseudomonadati</taxon>
        <taxon>Bacteroidota</taxon>
        <taxon>Flavobacteriia</taxon>
        <taxon>Flavobacteriales</taxon>
        <taxon>Flavobacteriaceae</taxon>
        <taxon>Pseudotenacibaculum</taxon>
    </lineage>
</organism>
<proteinExistence type="predicted"/>
<dbReference type="RefSeq" id="WP_379666481.1">
    <property type="nucleotide sequence ID" value="NZ_JBHULH010000004.1"/>
</dbReference>
<dbReference type="InterPro" id="IPR016181">
    <property type="entry name" value="Acyl_CoA_acyltransferase"/>
</dbReference>
<dbReference type="PANTHER" id="PTHR43415">
    <property type="entry name" value="SPERMIDINE N(1)-ACETYLTRANSFERASE"/>
    <property type="match status" value="1"/>
</dbReference>
<sequence>MIRGKKIYLRSLENSDIDFMLTLVNDQELAYWEGRNEFLVSEEKQKKWFESFKDTGHRFIVCDQETNERLGYFSFKFTNTISNNGLVAIKLVQESRGKKIGTDTLKTAMSFLFNKINVRRLHTHIVDFNSASQKLFEKCFWVQEGAERKSIYMNNAYHDNVLYSILKEEYVEKEEEYYLDLFKYS</sequence>
<dbReference type="EC" id="2.3.-.-" evidence="2"/>
<dbReference type="Pfam" id="PF13302">
    <property type="entry name" value="Acetyltransf_3"/>
    <property type="match status" value="1"/>
</dbReference>
<dbReference type="PANTHER" id="PTHR43415:SF3">
    <property type="entry name" value="GNAT-FAMILY ACETYLTRANSFERASE"/>
    <property type="match status" value="1"/>
</dbReference>